<sequence>MNSTTLSTDFLVIGSGAAGLNAALHASKYGQVTLVTKSDLEDSSSYWAQGGIAAVLDGEDTFQSHKSDTLDAGRALCNTEAVDLLVKEGAREVQRCIDLGMVFDHTNGALDLGLEGGHSNRRVLHANGAATGKALIEFLTALVQEEPNISITERAFVYELFRNGDSCQGAAAYLYNENQTIQIQSPVTILATGGYSGLFQRSTNPHTSTGDGLWLGYNIGTTLQDLELVQFHPTAFYANDGSTFLISEAVRGEGAYLFNEEGERFMEDHPQQELAPRDVVSQEIFRQIQQQQSNCVYLDVRHLEADKLWAHFPNIFTKIEEHGIDIEKEGIPVAPAAHYCIGGVATNLDAQTSINGLYACGEVAATGVHGANRLASNSLLECLVFSKRAVDHARYYSGSTGTISVGGFDIDEGASKQFTDLQQKVSGLLSQHVGIQRNQEGLTYAVGQLQNLSNLLATQAEEYFSIRSRGLLQLAELIARAALERTESRGVHTRTDFPESKSDSRHITFNRSFQHIESI</sequence>
<dbReference type="RefSeq" id="WP_265767363.1">
    <property type="nucleotide sequence ID" value="NZ_JAGGJA010000014.1"/>
</dbReference>
<evidence type="ECO:0000256" key="1">
    <source>
        <dbReference type="ARBA" id="ARBA00001974"/>
    </source>
</evidence>
<dbReference type="Gene3D" id="3.50.50.60">
    <property type="entry name" value="FAD/NAD(P)-binding domain"/>
    <property type="match status" value="1"/>
</dbReference>
<keyword evidence="6 11" id="KW-0662">Pyridine nucleotide biosynthesis</keyword>
<feature type="domain" description="Fumarate reductase/succinate dehydrogenase flavoprotein-like C-terminal" evidence="13">
    <location>
        <begin position="426"/>
        <end position="503"/>
    </location>
</feature>
<dbReference type="SUPFAM" id="SSF46977">
    <property type="entry name" value="Succinate dehydrogenase/fumarate reductase flavoprotein C-terminal domain"/>
    <property type="match status" value="1"/>
</dbReference>
<organism evidence="14 15">
    <name type="scientific">Fodinibius salsisoli</name>
    <dbReference type="NCBI Taxonomy" id="2820877"/>
    <lineage>
        <taxon>Bacteria</taxon>
        <taxon>Pseudomonadati</taxon>
        <taxon>Balneolota</taxon>
        <taxon>Balneolia</taxon>
        <taxon>Balneolales</taxon>
        <taxon>Balneolaceae</taxon>
        <taxon>Fodinibius</taxon>
    </lineage>
</organism>
<comment type="caution">
    <text evidence="14">The sequence shown here is derived from an EMBL/GenBank/DDBJ whole genome shotgun (WGS) entry which is preliminary data.</text>
</comment>
<reference evidence="14 15" key="1">
    <citation type="submission" date="2021-03" db="EMBL/GenBank/DDBJ databases">
        <title>Aliifodinibius sp. nov., a new bacterium isolated from saline soil.</title>
        <authorList>
            <person name="Galisteo C."/>
            <person name="De La Haba R."/>
            <person name="Sanchez-Porro C."/>
            <person name="Ventosa A."/>
        </authorList>
    </citation>
    <scope>NUCLEOTIDE SEQUENCE [LARGE SCALE GENOMIC DNA]</scope>
    <source>
        <strain evidence="14 15">1BSP15-2V2</strain>
    </source>
</reference>
<comment type="subcellular location">
    <subcellularLocation>
        <location evidence="11">Cytoplasm</location>
    </subcellularLocation>
</comment>
<dbReference type="PRINTS" id="PR00368">
    <property type="entry name" value="FADPNR"/>
</dbReference>
<comment type="catalytic activity">
    <reaction evidence="9">
        <text>L-aspartate + O2 = iminosuccinate + H2O2</text>
        <dbReference type="Rhea" id="RHEA:25876"/>
        <dbReference type="ChEBI" id="CHEBI:15379"/>
        <dbReference type="ChEBI" id="CHEBI:16240"/>
        <dbReference type="ChEBI" id="CHEBI:29991"/>
        <dbReference type="ChEBI" id="CHEBI:77875"/>
        <dbReference type="EC" id="1.4.3.16"/>
    </reaction>
    <physiologicalReaction direction="left-to-right" evidence="9">
        <dbReference type="Rhea" id="RHEA:25877"/>
    </physiologicalReaction>
</comment>
<evidence type="ECO:0000256" key="4">
    <source>
        <dbReference type="ARBA" id="ARBA00012173"/>
    </source>
</evidence>
<dbReference type="EMBL" id="JAGGJA010000014">
    <property type="protein sequence ID" value="MCW9708578.1"/>
    <property type="molecule type" value="Genomic_DNA"/>
</dbReference>
<evidence type="ECO:0000256" key="6">
    <source>
        <dbReference type="ARBA" id="ARBA00022642"/>
    </source>
</evidence>
<name>A0ABT3PRT6_9BACT</name>
<comment type="cofactor">
    <cofactor evidence="1 11">
        <name>FAD</name>
        <dbReference type="ChEBI" id="CHEBI:57692"/>
    </cofactor>
</comment>
<dbReference type="InterPro" id="IPR003953">
    <property type="entry name" value="FAD-dep_OxRdtase_2_FAD-bd"/>
</dbReference>
<dbReference type="PRINTS" id="PR00411">
    <property type="entry name" value="PNDRDTASEI"/>
</dbReference>
<keyword evidence="8 11" id="KW-0560">Oxidoreductase</keyword>
<evidence type="ECO:0000313" key="15">
    <source>
        <dbReference type="Proteomes" id="UP001207918"/>
    </source>
</evidence>
<dbReference type="Pfam" id="PF02910">
    <property type="entry name" value="Succ_DH_flav_C"/>
    <property type="match status" value="1"/>
</dbReference>
<comment type="pathway">
    <text evidence="2 11">Cofactor biosynthesis; NAD(+) biosynthesis; iminoaspartate from L-aspartate (oxidase route): step 1/1.</text>
</comment>
<evidence type="ECO:0000256" key="9">
    <source>
        <dbReference type="ARBA" id="ARBA00048305"/>
    </source>
</evidence>
<dbReference type="PANTHER" id="PTHR42716">
    <property type="entry name" value="L-ASPARTATE OXIDASE"/>
    <property type="match status" value="1"/>
</dbReference>
<dbReference type="EC" id="1.4.3.16" evidence="4 10"/>
<dbReference type="Pfam" id="PF00890">
    <property type="entry name" value="FAD_binding_2"/>
    <property type="match status" value="1"/>
</dbReference>
<dbReference type="InterPro" id="IPR005288">
    <property type="entry name" value="NadB"/>
</dbReference>
<keyword evidence="15" id="KW-1185">Reference proteome</keyword>
<dbReference type="SUPFAM" id="SSF51905">
    <property type="entry name" value="FAD/NAD(P)-binding domain"/>
    <property type="match status" value="1"/>
</dbReference>
<dbReference type="InterPro" id="IPR027477">
    <property type="entry name" value="Succ_DH/fumarate_Rdtase_cat_sf"/>
</dbReference>
<dbReference type="InterPro" id="IPR036188">
    <property type="entry name" value="FAD/NAD-bd_sf"/>
</dbReference>
<accession>A0ABT3PRT6</accession>
<evidence type="ECO:0000256" key="10">
    <source>
        <dbReference type="NCBIfam" id="TIGR00551"/>
    </source>
</evidence>
<dbReference type="SUPFAM" id="SSF56425">
    <property type="entry name" value="Succinate dehydrogenase/fumarate reductase flavoprotein, catalytic domain"/>
    <property type="match status" value="1"/>
</dbReference>
<comment type="function">
    <text evidence="11">Catalyzes the oxidation of L-aspartate to iminoaspartate.</text>
</comment>
<dbReference type="Gene3D" id="1.20.58.100">
    <property type="entry name" value="Fumarate reductase/succinate dehydrogenase flavoprotein-like, C-terminal domain"/>
    <property type="match status" value="1"/>
</dbReference>
<evidence type="ECO:0000259" key="13">
    <source>
        <dbReference type="Pfam" id="PF02910"/>
    </source>
</evidence>
<keyword evidence="7 11" id="KW-0274">FAD</keyword>
<gene>
    <name evidence="14" type="primary">nadB</name>
    <name evidence="14" type="ORF">J6I44_17080</name>
</gene>
<dbReference type="PIRSF" id="PIRSF000171">
    <property type="entry name" value="SDHA_APRA_LASPO"/>
    <property type="match status" value="1"/>
</dbReference>
<evidence type="ECO:0000259" key="12">
    <source>
        <dbReference type="Pfam" id="PF00890"/>
    </source>
</evidence>
<evidence type="ECO:0000313" key="14">
    <source>
        <dbReference type="EMBL" id="MCW9708578.1"/>
    </source>
</evidence>
<evidence type="ECO:0000256" key="2">
    <source>
        <dbReference type="ARBA" id="ARBA00004950"/>
    </source>
</evidence>
<dbReference type="InterPro" id="IPR037099">
    <property type="entry name" value="Fum_R/Succ_DH_flav-like_C_sf"/>
</dbReference>
<dbReference type="NCBIfam" id="TIGR00551">
    <property type="entry name" value="nadB"/>
    <property type="match status" value="1"/>
</dbReference>
<evidence type="ECO:0000256" key="11">
    <source>
        <dbReference type="RuleBase" id="RU362049"/>
    </source>
</evidence>
<dbReference type="GO" id="GO:0008734">
    <property type="term" value="F:L-aspartate oxidase activity"/>
    <property type="evidence" value="ECO:0007669"/>
    <property type="project" value="UniProtKB-EC"/>
</dbReference>
<keyword evidence="5 11" id="KW-0285">Flavoprotein</keyword>
<evidence type="ECO:0000256" key="7">
    <source>
        <dbReference type="ARBA" id="ARBA00022827"/>
    </source>
</evidence>
<proteinExistence type="inferred from homology"/>
<evidence type="ECO:0000256" key="3">
    <source>
        <dbReference type="ARBA" id="ARBA00008562"/>
    </source>
</evidence>
<comment type="similarity">
    <text evidence="3 11">Belongs to the FAD-dependent oxidoreductase 2 family. NadB subfamily.</text>
</comment>
<evidence type="ECO:0000256" key="5">
    <source>
        <dbReference type="ARBA" id="ARBA00022630"/>
    </source>
</evidence>
<dbReference type="PANTHER" id="PTHR42716:SF2">
    <property type="entry name" value="L-ASPARTATE OXIDASE, CHLOROPLASTIC"/>
    <property type="match status" value="1"/>
</dbReference>
<dbReference type="InterPro" id="IPR015939">
    <property type="entry name" value="Fum_Rdtase/Succ_DH_flav-like_C"/>
</dbReference>
<protein>
    <recommendedName>
        <fullName evidence="4 10">L-aspartate oxidase</fullName>
        <ecNumber evidence="4 10">1.4.3.16</ecNumber>
    </recommendedName>
</protein>
<feature type="domain" description="FAD-dependent oxidoreductase 2 FAD-binding" evidence="12">
    <location>
        <begin position="9"/>
        <end position="379"/>
    </location>
</feature>
<dbReference type="Gene3D" id="3.90.700.10">
    <property type="entry name" value="Succinate dehydrogenase/fumarate reductase flavoprotein, catalytic domain"/>
    <property type="match status" value="1"/>
</dbReference>
<dbReference type="Proteomes" id="UP001207918">
    <property type="component" value="Unassembled WGS sequence"/>
</dbReference>
<evidence type="ECO:0000256" key="8">
    <source>
        <dbReference type="ARBA" id="ARBA00023002"/>
    </source>
</evidence>